<sequence length="268" mass="29842">MTTQSTSDYEAKHASGMAHKDAGNQLFKDKEFVKALREYYHALLHLRGLNANPMDLSATPRDPEKPTEEDVSDLDKDLSVIQTNMAACHLNLERIDRVVACADAALKANPFNKKAKFRLVQGYVRNGEIPKAEKLLDELEKDSPRDASFVAERRLIAAKEKEAEKKQLKEMGGIDEHSDKRSAVRCACNCGKPGVRALLKLKTTELRSLSPFSRKPTSIGLDVIFAWNAALSSALECAEFMSSNSGRISSFRVDPEHDIAHERFGQEP</sequence>
<protein>
    <submittedName>
        <fullName evidence="1">Uncharacterized protein</fullName>
    </submittedName>
</protein>
<comment type="caution">
    <text evidence="1">The sequence shown here is derived from an EMBL/GenBank/DDBJ whole genome shotgun (WGS) entry which is preliminary data.</text>
</comment>
<reference evidence="1" key="1">
    <citation type="submission" date="2022-07" db="EMBL/GenBank/DDBJ databases">
        <title>Phylogenomic reconstructions and comparative analyses of Kickxellomycotina fungi.</title>
        <authorList>
            <person name="Reynolds N.K."/>
            <person name="Stajich J.E."/>
            <person name="Barry K."/>
            <person name="Grigoriev I.V."/>
            <person name="Crous P."/>
            <person name="Smith M.E."/>
        </authorList>
    </citation>
    <scope>NUCLEOTIDE SEQUENCE</scope>
    <source>
        <strain evidence="1">BCRC 34191</strain>
    </source>
</reference>
<gene>
    <name evidence="1" type="ORF">GGI18_000934</name>
</gene>
<keyword evidence="2" id="KW-1185">Reference proteome</keyword>
<dbReference type="Proteomes" id="UP001140066">
    <property type="component" value="Unassembled WGS sequence"/>
</dbReference>
<proteinExistence type="predicted"/>
<evidence type="ECO:0000313" key="2">
    <source>
        <dbReference type="Proteomes" id="UP001140066"/>
    </source>
</evidence>
<name>A0ACC1KL81_9FUNG</name>
<accession>A0ACC1KL81</accession>
<evidence type="ECO:0000313" key="1">
    <source>
        <dbReference type="EMBL" id="KAJ2791727.1"/>
    </source>
</evidence>
<dbReference type="EMBL" id="JANBUK010000104">
    <property type="protein sequence ID" value="KAJ2791727.1"/>
    <property type="molecule type" value="Genomic_DNA"/>
</dbReference>
<organism evidence="1 2">
    <name type="scientific">Coemansia linderi</name>
    <dbReference type="NCBI Taxonomy" id="2663919"/>
    <lineage>
        <taxon>Eukaryota</taxon>
        <taxon>Fungi</taxon>
        <taxon>Fungi incertae sedis</taxon>
        <taxon>Zoopagomycota</taxon>
        <taxon>Kickxellomycotina</taxon>
        <taxon>Kickxellomycetes</taxon>
        <taxon>Kickxellales</taxon>
        <taxon>Kickxellaceae</taxon>
        <taxon>Coemansia</taxon>
    </lineage>
</organism>